<sequence length="357" mass="37695">MTMTGAAPTLSHVRRIDTAYLVEAARSWTKTAHLWEQTFAGVHDRMSSPGGTPWTGEAAVAARQSSYLNLVKVRGASDQLRGAADVARRGVEQLRACKEAVLEAVEDARADGFDVGDDDGRNTVRAVDLHTFKEAPNPEPDPPPGGWSSDPLMRAAQKIAYGHASGPDGHMADFPNMTKDQLADLIYGKMKMSIENPGGLQLGASKSDGAPLIYDPKDNVLIVRDKSGVGGDCGTVFKPDQTKFPDYIRNKFGATVRGFEPAQLADGPVPAVPAEPRPAPAPAEAPAPRSLVGPPVEPPDKPGPGVGKGGGGMPGLPFGGGIPWDSPATGPHPVHPHHPGQHHRMPLLGELPDDYEE</sequence>
<accession>A0AAJ3TVK4</accession>
<feature type="compositionally biased region" description="Basic residues" evidence="1">
    <location>
        <begin position="334"/>
        <end position="345"/>
    </location>
</feature>
<feature type="compositionally biased region" description="Pro residues" evidence="1">
    <location>
        <begin position="270"/>
        <end position="285"/>
    </location>
</feature>
<evidence type="ECO:0000313" key="2">
    <source>
        <dbReference type="EMBL" id="ORW69546.1"/>
    </source>
</evidence>
<reference evidence="2 3" key="1">
    <citation type="submission" date="2016-01" db="EMBL/GenBank/DDBJ databases">
        <title>The new phylogeny of the genus Mycobacterium.</title>
        <authorList>
            <person name="Tarcisio F."/>
            <person name="Conor M."/>
            <person name="Antonella G."/>
            <person name="Elisabetta G."/>
            <person name="Giulia F.S."/>
            <person name="Sara T."/>
            <person name="Anna F."/>
            <person name="Clotilde B."/>
            <person name="Roberto B."/>
            <person name="Veronica D.S."/>
            <person name="Fabio R."/>
            <person name="Monica P."/>
            <person name="Olivier J."/>
            <person name="Enrico T."/>
            <person name="Nicola S."/>
        </authorList>
    </citation>
    <scope>NUCLEOTIDE SEQUENCE [LARGE SCALE GENOMIC DNA]</scope>
    <source>
        <strain evidence="2 3">DSM 44616</strain>
    </source>
</reference>
<comment type="caution">
    <text evidence="2">The sequence shown here is derived from an EMBL/GenBank/DDBJ whole genome shotgun (WGS) entry which is preliminary data.</text>
</comment>
<feature type="compositionally biased region" description="Gly residues" evidence="1">
    <location>
        <begin position="304"/>
        <end position="322"/>
    </location>
</feature>
<dbReference type="AlphaFoldDB" id="A0AAJ3TVK4"/>
<feature type="region of interest" description="Disordered" evidence="1">
    <location>
        <begin position="265"/>
        <end position="357"/>
    </location>
</feature>
<keyword evidence="3" id="KW-1185">Reference proteome</keyword>
<dbReference type="Proteomes" id="UP000193387">
    <property type="component" value="Unassembled WGS sequence"/>
</dbReference>
<protein>
    <submittedName>
        <fullName evidence="2">Uncharacterized protein</fullName>
    </submittedName>
</protein>
<proteinExistence type="predicted"/>
<evidence type="ECO:0000313" key="3">
    <source>
        <dbReference type="Proteomes" id="UP000193387"/>
    </source>
</evidence>
<name>A0AAJ3TVK4_9MYCO</name>
<dbReference type="EMBL" id="LQPR01000045">
    <property type="protein sequence ID" value="ORW69546.1"/>
    <property type="molecule type" value="Genomic_DNA"/>
</dbReference>
<evidence type="ECO:0000256" key="1">
    <source>
        <dbReference type="SAM" id="MobiDB-lite"/>
    </source>
</evidence>
<organism evidence="2 3">
    <name type="scientific">Mycobacterium saskatchewanense</name>
    <dbReference type="NCBI Taxonomy" id="220927"/>
    <lineage>
        <taxon>Bacteria</taxon>
        <taxon>Bacillati</taxon>
        <taxon>Actinomycetota</taxon>
        <taxon>Actinomycetes</taxon>
        <taxon>Mycobacteriales</taxon>
        <taxon>Mycobacteriaceae</taxon>
        <taxon>Mycobacterium</taxon>
        <taxon>Mycobacterium simiae complex</taxon>
    </lineage>
</organism>
<gene>
    <name evidence="2" type="ORF">AWC23_01240</name>
</gene>